<accession>A0A2P2PY19</accession>
<name>A0A2P2PY19_RHIMU</name>
<protein>
    <submittedName>
        <fullName evidence="1">Uncharacterized protein</fullName>
    </submittedName>
</protein>
<reference evidence="1" key="1">
    <citation type="submission" date="2018-02" db="EMBL/GenBank/DDBJ databases">
        <title>Rhizophora mucronata_Transcriptome.</title>
        <authorList>
            <person name="Meera S.P."/>
            <person name="Sreeshan A."/>
            <person name="Augustine A."/>
        </authorList>
    </citation>
    <scope>NUCLEOTIDE SEQUENCE</scope>
    <source>
        <tissue evidence="1">Leaf</tissue>
    </source>
</reference>
<dbReference type="AlphaFoldDB" id="A0A2P2PY19"/>
<organism evidence="1">
    <name type="scientific">Rhizophora mucronata</name>
    <name type="common">Asiatic mangrove</name>
    <dbReference type="NCBI Taxonomy" id="61149"/>
    <lineage>
        <taxon>Eukaryota</taxon>
        <taxon>Viridiplantae</taxon>
        <taxon>Streptophyta</taxon>
        <taxon>Embryophyta</taxon>
        <taxon>Tracheophyta</taxon>
        <taxon>Spermatophyta</taxon>
        <taxon>Magnoliopsida</taxon>
        <taxon>eudicotyledons</taxon>
        <taxon>Gunneridae</taxon>
        <taxon>Pentapetalae</taxon>
        <taxon>rosids</taxon>
        <taxon>fabids</taxon>
        <taxon>Malpighiales</taxon>
        <taxon>Rhizophoraceae</taxon>
        <taxon>Rhizophora</taxon>
    </lineage>
</organism>
<proteinExistence type="predicted"/>
<sequence length="42" mass="4925">MMPKSEKLAERIYMLHFQCRKIKGNCSSDAPMIFNQYEAARS</sequence>
<evidence type="ECO:0000313" key="1">
    <source>
        <dbReference type="EMBL" id="MBX59628.1"/>
    </source>
</evidence>
<dbReference type="EMBL" id="GGEC01079144">
    <property type="protein sequence ID" value="MBX59628.1"/>
    <property type="molecule type" value="Transcribed_RNA"/>
</dbReference>